<reference evidence="2 3" key="1">
    <citation type="journal article" date="2018" name="Sci. Rep.">
        <title>Genomic signatures of local adaptation to the degree of environmental predictability in rotifers.</title>
        <authorList>
            <person name="Franch-Gras L."/>
            <person name="Hahn C."/>
            <person name="Garcia-Roger E.M."/>
            <person name="Carmona M.J."/>
            <person name="Serra M."/>
            <person name="Gomez A."/>
        </authorList>
    </citation>
    <scope>NUCLEOTIDE SEQUENCE [LARGE SCALE GENOMIC DNA]</scope>
    <source>
        <strain evidence="2">HYR1</strain>
    </source>
</reference>
<name>A0A3M7SBB1_BRAPC</name>
<keyword evidence="3" id="KW-1185">Reference proteome</keyword>
<organism evidence="2 3">
    <name type="scientific">Brachionus plicatilis</name>
    <name type="common">Marine rotifer</name>
    <name type="synonym">Brachionus muelleri</name>
    <dbReference type="NCBI Taxonomy" id="10195"/>
    <lineage>
        <taxon>Eukaryota</taxon>
        <taxon>Metazoa</taxon>
        <taxon>Spiralia</taxon>
        <taxon>Gnathifera</taxon>
        <taxon>Rotifera</taxon>
        <taxon>Eurotatoria</taxon>
        <taxon>Monogononta</taxon>
        <taxon>Pseudotrocha</taxon>
        <taxon>Ploima</taxon>
        <taxon>Brachionidae</taxon>
        <taxon>Brachionus</taxon>
    </lineage>
</organism>
<evidence type="ECO:0000313" key="2">
    <source>
        <dbReference type="EMBL" id="RNA32935.1"/>
    </source>
</evidence>
<dbReference type="EMBL" id="REGN01001720">
    <property type="protein sequence ID" value="RNA32935.1"/>
    <property type="molecule type" value="Genomic_DNA"/>
</dbReference>
<dbReference type="Proteomes" id="UP000276133">
    <property type="component" value="Unassembled WGS sequence"/>
</dbReference>
<evidence type="ECO:0000256" key="1">
    <source>
        <dbReference type="SAM" id="MobiDB-lite"/>
    </source>
</evidence>
<sequence>MVKQKENEREPVRRSTRLTTKNNLALKSSDVEEFSDIEYDYPYPEDSQSNSSFKLIKERLIDHLTKLALNGVFEGKIESKTKLKLSEKKNVHFKCRLCYPSLRKHNSAYITNRKLGKPGNLLKHLRTHKSDIGVWLNEFDNNNSNNYLKKKN</sequence>
<dbReference type="AlphaFoldDB" id="A0A3M7SBB1"/>
<proteinExistence type="predicted"/>
<feature type="compositionally biased region" description="Basic and acidic residues" evidence="1">
    <location>
        <begin position="1"/>
        <end position="13"/>
    </location>
</feature>
<feature type="region of interest" description="Disordered" evidence="1">
    <location>
        <begin position="1"/>
        <end position="21"/>
    </location>
</feature>
<comment type="caution">
    <text evidence="2">The sequence shown here is derived from an EMBL/GenBank/DDBJ whole genome shotgun (WGS) entry which is preliminary data.</text>
</comment>
<protein>
    <submittedName>
        <fullName evidence="2">Uncharacterized protein</fullName>
    </submittedName>
</protein>
<accession>A0A3M7SBB1</accession>
<gene>
    <name evidence="2" type="ORF">BpHYR1_042565</name>
</gene>
<evidence type="ECO:0000313" key="3">
    <source>
        <dbReference type="Proteomes" id="UP000276133"/>
    </source>
</evidence>